<dbReference type="GO" id="GO:0016104">
    <property type="term" value="P:triterpenoid biosynthetic process"/>
    <property type="evidence" value="ECO:0007669"/>
    <property type="project" value="InterPro"/>
</dbReference>
<evidence type="ECO:0008006" key="3">
    <source>
        <dbReference type="Google" id="ProtNLM"/>
    </source>
</evidence>
<dbReference type="GO" id="GO:0042300">
    <property type="term" value="F:beta-amyrin synthase activity"/>
    <property type="evidence" value="ECO:0007669"/>
    <property type="project" value="TreeGrafter"/>
</dbReference>
<dbReference type="EMBL" id="JAJJMA010322819">
    <property type="protein sequence ID" value="MCL7050028.1"/>
    <property type="molecule type" value="Genomic_DNA"/>
</dbReference>
<proteinExistence type="predicted"/>
<dbReference type="InterPro" id="IPR018333">
    <property type="entry name" value="Squalene_cyclase"/>
</dbReference>
<dbReference type="Proteomes" id="UP001177140">
    <property type="component" value="Unassembled WGS sequence"/>
</dbReference>
<dbReference type="PANTHER" id="PTHR11764">
    <property type="entry name" value="TERPENE CYCLASE/MUTASE FAMILY MEMBER"/>
    <property type="match status" value="1"/>
</dbReference>
<feature type="non-terminal residue" evidence="1">
    <location>
        <position position="95"/>
    </location>
</feature>
<gene>
    <name evidence="1" type="ORF">MKW94_030555</name>
</gene>
<dbReference type="PANTHER" id="PTHR11764:SF58">
    <property type="entry name" value="BETA-AMYRIN SYNTHASE-RELATED"/>
    <property type="match status" value="1"/>
</dbReference>
<keyword evidence="2" id="KW-1185">Reference proteome</keyword>
<protein>
    <recommendedName>
        <fullName evidence="3">Beta-amyrin synthase</fullName>
    </recommendedName>
</protein>
<sequence length="95" mass="10969">QWRKNKDRFDDSIPGVEKIDDGGEVTYEAATNTLRRAIRFISVMQGEDGHWAANIDAPLFLMPPLVFVLYISGTLNTILPDEHKKEALWYMYCHQ</sequence>
<evidence type="ECO:0000313" key="1">
    <source>
        <dbReference type="EMBL" id="MCL7050028.1"/>
    </source>
</evidence>
<reference evidence="1" key="1">
    <citation type="submission" date="2022-03" db="EMBL/GenBank/DDBJ databases">
        <title>A functionally conserved STORR gene fusion in Papaver species that diverged 16.8 million years ago.</title>
        <authorList>
            <person name="Catania T."/>
        </authorList>
    </citation>
    <scope>NUCLEOTIDE SEQUENCE</scope>
    <source>
        <strain evidence="1">S-191538</strain>
    </source>
</reference>
<accession>A0AA41VZ09</accession>
<organism evidence="1 2">
    <name type="scientific">Papaver nudicaule</name>
    <name type="common">Iceland poppy</name>
    <dbReference type="NCBI Taxonomy" id="74823"/>
    <lineage>
        <taxon>Eukaryota</taxon>
        <taxon>Viridiplantae</taxon>
        <taxon>Streptophyta</taxon>
        <taxon>Embryophyta</taxon>
        <taxon>Tracheophyta</taxon>
        <taxon>Spermatophyta</taxon>
        <taxon>Magnoliopsida</taxon>
        <taxon>Ranunculales</taxon>
        <taxon>Papaveraceae</taxon>
        <taxon>Papaveroideae</taxon>
        <taxon>Papaver</taxon>
    </lineage>
</organism>
<comment type="caution">
    <text evidence="1">The sequence shown here is derived from an EMBL/GenBank/DDBJ whole genome shotgun (WGS) entry which is preliminary data.</text>
</comment>
<dbReference type="GO" id="GO:0005811">
    <property type="term" value="C:lipid droplet"/>
    <property type="evidence" value="ECO:0007669"/>
    <property type="project" value="InterPro"/>
</dbReference>
<dbReference type="SUPFAM" id="SSF81853">
    <property type="entry name" value="Family 10 polysaccharide lyase"/>
    <property type="match status" value="1"/>
</dbReference>
<evidence type="ECO:0000313" key="2">
    <source>
        <dbReference type="Proteomes" id="UP001177140"/>
    </source>
</evidence>
<feature type="non-terminal residue" evidence="1">
    <location>
        <position position="1"/>
    </location>
</feature>
<dbReference type="AlphaFoldDB" id="A0AA41VZ09"/>
<name>A0AA41VZ09_PAPNU</name>